<proteinExistence type="predicted"/>
<organism evidence="1 2">
    <name type="scientific">Wohlfahrtiimonas chitiniclastica</name>
    <dbReference type="NCBI Taxonomy" id="400946"/>
    <lineage>
        <taxon>Bacteria</taxon>
        <taxon>Pseudomonadati</taxon>
        <taxon>Pseudomonadota</taxon>
        <taxon>Gammaproteobacteria</taxon>
        <taxon>Cardiobacteriales</taxon>
        <taxon>Ignatzschineriaceae</taxon>
        <taxon>Wohlfahrtiimonas</taxon>
    </lineage>
</organism>
<dbReference type="NCBIfam" id="NF008333">
    <property type="entry name" value="PRK11118.1"/>
    <property type="match status" value="1"/>
</dbReference>
<dbReference type="Proteomes" id="UP000680020">
    <property type="component" value="Unassembled WGS sequence"/>
</dbReference>
<dbReference type="Gene3D" id="3.30.70.100">
    <property type="match status" value="1"/>
</dbReference>
<dbReference type="GO" id="GO:0004497">
    <property type="term" value="F:monooxygenase activity"/>
    <property type="evidence" value="ECO:0007669"/>
    <property type="project" value="UniProtKB-KW"/>
</dbReference>
<dbReference type="Pfam" id="PF08803">
    <property type="entry name" value="ydhR"/>
    <property type="match status" value="1"/>
</dbReference>
<protein>
    <submittedName>
        <fullName evidence="1">Monooxygenase</fullName>
    </submittedName>
</protein>
<keyword evidence="1" id="KW-0560">Oxidoreductase</keyword>
<dbReference type="AlphaFoldDB" id="A0AB35C051"/>
<name>A0AB35C051_9GAMM</name>
<dbReference type="PANTHER" id="PTHR39169:SF1">
    <property type="entry name" value="MONOOXYGENASE YDHR-RELATED"/>
    <property type="match status" value="1"/>
</dbReference>
<dbReference type="RefSeq" id="WP_008316463.1">
    <property type="nucleotide sequence ID" value="NZ_JAGIBR010000008.1"/>
</dbReference>
<gene>
    <name evidence="1" type="ORF">J7561_06740</name>
</gene>
<dbReference type="InterPro" id="IPR014910">
    <property type="entry name" value="YdhR"/>
</dbReference>
<dbReference type="PANTHER" id="PTHR39169">
    <property type="match status" value="1"/>
</dbReference>
<accession>A0AB35C051</accession>
<comment type="caution">
    <text evidence="1">The sequence shown here is derived from an EMBL/GenBank/DDBJ whole genome shotgun (WGS) entry which is preliminary data.</text>
</comment>
<evidence type="ECO:0000313" key="2">
    <source>
        <dbReference type="Proteomes" id="UP000680020"/>
    </source>
</evidence>
<evidence type="ECO:0000313" key="1">
    <source>
        <dbReference type="EMBL" id="MBS7824900.1"/>
    </source>
</evidence>
<keyword evidence="1" id="KW-0503">Monooxygenase</keyword>
<dbReference type="SUPFAM" id="SSF54909">
    <property type="entry name" value="Dimeric alpha+beta barrel"/>
    <property type="match status" value="1"/>
</dbReference>
<sequence length="105" mass="11730">MTVYLMQIDFHTEGPFGAEMSEAYKPLAQDIAGTNGLIWKIWTENAATSRAGGWYAFSDYESLEAYKEMHCARLTSFGITDIETKIFTPNVDLSVIDHFPAALIS</sequence>
<reference evidence="1" key="1">
    <citation type="submission" date="2021-03" db="EMBL/GenBank/DDBJ databases">
        <title>Identification and antibiotic profiling of Wohlfahrtiimonas chitiniclastica, an underestimated human pathogen.</title>
        <authorList>
            <person name="Kopf A."/>
            <person name="Bunk B."/>
            <person name="Coldewey S."/>
            <person name="Gunzer F."/>
            <person name="Riedel T."/>
            <person name="Schroettner P."/>
        </authorList>
    </citation>
    <scope>NUCLEOTIDE SEQUENCE</scope>
    <source>
        <strain evidence="1">DSM 100917</strain>
    </source>
</reference>
<dbReference type="InterPro" id="IPR011008">
    <property type="entry name" value="Dimeric_a/b-barrel"/>
</dbReference>
<dbReference type="GeneID" id="58263641"/>
<dbReference type="EMBL" id="JAGIBU010000005">
    <property type="protein sequence ID" value="MBS7824900.1"/>
    <property type="molecule type" value="Genomic_DNA"/>
</dbReference>